<evidence type="ECO:0000256" key="8">
    <source>
        <dbReference type="ARBA" id="ARBA00048679"/>
    </source>
</evidence>
<dbReference type="OrthoDB" id="642002at2759"/>
<evidence type="ECO:0000256" key="4">
    <source>
        <dbReference type="ARBA" id="ARBA00022741"/>
    </source>
</evidence>
<dbReference type="EMBL" id="SWLB01000028">
    <property type="protein sequence ID" value="KAF3320989.1"/>
    <property type="molecule type" value="Genomic_DNA"/>
</dbReference>
<dbReference type="InterPro" id="IPR008271">
    <property type="entry name" value="Ser/Thr_kinase_AS"/>
</dbReference>
<evidence type="ECO:0000256" key="2">
    <source>
        <dbReference type="ARBA" id="ARBA00022527"/>
    </source>
</evidence>
<keyword evidence="13" id="KW-0675">Receptor</keyword>
<dbReference type="PANTHER" id="PTHR27002">
    <property type="entry name" value="RECEPTOR-LIKE SERINE/THREONINE-PROTEIN KINASE SD1-8"/>
    <property type="match status" value="1"/>
</dbReference>
<dbReference type="GO" id="GO:0005886">
    <property type="term" value="C:plasma membrane"/>
    <property type="evidence" value="ECO:0007669"/>
    <property type="project" value="TreeGrafter"/>
</dbReference>
<keyword evidence="5 13" id="KW-0418">Kinase</keyword>
<evidence type="ECO:0000256" key="1">
    <source>
        <dbReference type="ARBA" id="ARBA00012513"/>
    </source>
</evidence>
<reference evidence="13" key="1">
    <citation type="submission" date="2020-01" db="EMBL/GenBank/DDBJ databases">
        <title>Genome sequence of Kobresia littledalei, the first chromosome-level genome in the family Cyperaceae.</title>
        <authorList>
            <person name="Qu G."/>
        </authorList>
    </citation>
    <scope>NUCLEOTIDE SEQUENCE</scope>
    <source>
        <strain evidence="13">C.B.Clarke</strain>
        <tissue evidence="13">Leaf</tissue>
    </source>
</reference>
<keyword evidence="14" id="KW-1185">Reference proteome</keyword>
<evidence type="ECO:0000313" key="13">
    <source>
        <dbReference type="EMBL" id="KAF3320989.1"/>
    </source>
</evidence>
<evidence type="ECO:0000256" key="6">
    <source>
        <dbReference type="ARBA" id="ARBA00022840"/>
    </source>
</evidence>
<name>A0A833QLK6_9POAL</name>
<evidence type="ECO:0000256" key="10">
    <source>
        <dbReference type="SAM" id="Phobius"/>
    </source>
</evidence>
<dbReference type="Gene3D" id="1.10.510.10">
    <property type="entry name" value="Transferase(Phosphotransferase) domain 1"/>
    <property type="match status" value="1"/>
</dbReference>
<gene>
    <name evidence="13" type="ORF">FCM35_KLT15123</name>
</gene>
<keyword evidence="11" id="KW-0732">Signal</keyword>
<dbReference type="AlphaFoldDB" id="A0A833QLK6"/>
<dbReference type="Pfam" id="PF00069">
    <property type="entry name" value="Pkinase"/>
    <property type="match status" value="1"/>
</dbReference>
<dbReference type="SMART" id="SM00220">
    <property type="entry name" value="S_TKc"/>
    <property type="match status" value="1"/>
</dbReference>
<evidence type="ECO:0000259" key="12">
    <source>
        <dbReference type="PROSITE" id="PS50011"/>
    </source>
</evidence>
<evidence type="ECO:0000256" key="11">
    <source>
        <dbReference type="SAM" id="SignalP"/>
    </source>
</evidence>
<dbReference type="PROSITE" id="PS00108">
    <property type="entry name" value="PROTEIN_KINASE_ST"/>
    <property type="match status" value="1"/>
</dbReference>
<organism evidence="13 14">
    <name type="scientific">Carex littledalei</name>
    <dbReference type="NCBI Taxonomy" id="544730"/>
    <lineage>
        <taxon>Eukaryota</taxon>
        <taxon>Viridiplantae</taxon>
        <taxon>Streptophyta</taxon>
        <taxon>Embryophyta</taxon>
        <taxon>Tracheophyta</taxon>
        <taxon>Spermatophyta</taxon>
        <taxon>Magnoliopsida</taxon>
        <taxon>Liliopsida</taxon>
        <taxon>Poales</taxon>
        <taxon>Cyperaceae</taxon>
        <taxon>Cyperoideae</taxon>
        <taxon>Cariceae</taxon>
        <taxon>Carex</taxon>
        <taxon>Carex subgen. Euthyceras</taxon>
    </lineage>
</organism>
<dbReference type="GO" id="GO:0005524">
    <property type="term" value="F:ATP binding"/>
    <property type="evidence" value="ECO:0007669"/>
    <property type="project" value="UniProtKB-KW"/>
</dbReference>
<keyword evidence="10" id="KW-1133">Transmembrane helix</keyword>
<evidence type="ECO:0000256" key="7">
    <source>
        <dbReference type="ARBA" id="ARBA00047899"/>
    </source>
</evidence>
<dbReference type="PANTHER" id="PTHR27002:SF1050">
    <property type="entry name" value="CYSTEINE-RICH RECEPTOR-LIKE PROTEIN KINASE 5"/>
    <property type="match status" value="1"/>
</dbReference>
<keyword evidence="3" id="KW-0808">Transferase</keyword>
<feature type="signal peptide" evidence="11">
    <location>
        <begin position="1"/>
        <end position="20"/>
    </location>
</feature>
<dbReference type="SUPFAM" id="SSF56112">
    <property type="entry name" value="Protein kinase-like (PK-like)"/>
    <property type="match status" value="1"/>
</dbReference>
<dbReference type="InterPro" id="IPR000719">
    <property type="entry name" value="Prot_kinase_dom"/>
</dbReference>
<proteinExistence type="predicted"/>
<dbReference type="InterPro" id="IPR011009">
    <property type="entry name" value="Kinase-like_dom_sf"/>
</dbReference>
<feature type="transmembrane region" description="Helical" evidence="10">
    <location>
        <begin position="30"/>
        <end position="51"/>
    </location>
</feature>
<keyword evidence="2" id="KW-0723">Serine/threonine-protein kinase</keyword>
<comment type="catalytic activity">
    <reaction evidence="8">
        <text>L-seryl-[protein] + ATP = O-phospho-L-seryl-[protein] + ADP + H(+)</text>
        <dbReference type="Rhea" id="RHEA:17989"/>
        <dbReference type="Rhea" id="RHEA-COMP:9863"/>
        <dbReference type="Rhea" id="RHEA-COMP:11604"/>
        <dbReference type="ChEBI" id="CHEBI:15378"/>
        <dbReference type="ChEBI" id="CHEBI:29999"/>
        <dbReference type="ChEBI" id="CHEBI:30616"/>
        <dbReference type="ChEBI" id="CHEBI:83421"/>
        <dbReference type="ChEBI" id="CHEBI:456216"/>
        <dbReference type="EC" id="2.7.11.1"/>
    </reaction>
</comment>
<dbReference type="PROSITE" id="PS50011">
    <property type="entry name" value="PROTEIN_KINASE_DOM"/>
    <property type="match status" value="1"/>
</dbReference>
<dbReference type="Proteomes" id="UP000623129">
    <property type="component" value="Unassembled WGS sequence"/>
</dbReference>
<keyword evidence="10" id="KW-0472">Membrane</keyword>
<evidence type="ECO:0000256" key="5">
    <source>
        <dbReference type="ARBA" id="ARBA00022777"/>
    </source>
</evidence>
<evidence type="ECO:0000256" key="9">
    <source>
        <dbReference type="SAM" id="MobiDB-lite"/>
    </source>
</evidence>
<comment type="caution">
    <text evidence="13">The sequence shown here is derived from an EMBL/GenBank/DDBJ whole genome shotgun (WGS) entry which is preliminary data.</text>
</comment>
<protein>
    <recommendedName>
        <fullName evidence="1">non-specific serine/threonine protein kinase</fullName>
        <ecNumber evidence="1">2.7.11.1</ecNumber>
    </recommendedName>
</protein>
<feature type="domain" description="Protein kinase" evidence="12">
    <location>
        <begin position="15"/>
        <end position="250"/>
    </location>
</feature>
<comment type="catalytic activity">
    <reaction evidence="7">
        <text>L-threonyl-[protein] + ATP = O-phospho-L-threonyl-[protein] + ADP + H(+)</text>
        <dbReference type="Rhea" id="RHEA:46608"/>
        <dbReference type="Rhea" id="RHEA-COMP:11060"/>
        <dbReference type="Rhea" id="RHEA-COMP:11605"/>
        <dbReference type="ChEBI" id="CHEBI:15378"/>
        <dbReference type="ChEBI" id="CHEBI:30013"/>
        <dbReference type="ChEBI" id="CHEBI:30616"/>
        <dbReference type="ChEBI" id="CHEBI:61977"/>
        <dbReference type="ChEBI" id="CHEBI:456216"/>
        <dbReference type="EC" id="2.7.11.1"/>
    </reaction>
</comment>
<accession>A0A833QLK6</accession>
<keyword evidence="4" id="KW-0547">Nucleotide-binding</keyword>
<feature type="chain" id="PRO_5033046311" description="non-specific serine/threonine protein kinase" evidence="11">
    <location>
        <begin position="21"/>
        <end position="250"/>
    </location>
</feature>
<dbReference type="EC" id="2.7.11.1" evidence="1"/>
<dbReference type="FunFam" id="1.10.510.10:FF:001023">
    <property type="entry name" value="Os07g0541700 protein"/>
    <property type="match status" value="1"/>
</dbReference>
<keyword evidence="6" id="KW-0067">ATP-binding</keyword>
<dbReference type="GO" id="GO:0004674">
    <property type="term" value="F:protein serine/threonine kinase activity"/>
    <property type="evidence" value="ECO:0007669"/>
    <property type="project" value="UniProtKB-KW"/>
</dbReference>
<sequence length="250" mass="28111">MDRIGVLIATFMLFFITVDGKGSNNGNTIIMPLTIAAGLVLILAVLIILVWKFRRTPKIGMILRWITTRLKHKNLVKLMGFCIQQQEIILCFEFMPNHSLDLLLFGIILEEEVELNWEQRFRLIQGISSGLLCLHEDNGDTVIHRDVKPANILLDKDMVPKISDFGISRLFEEDRSFFTTSTIGGTRIFCTRPIRYCNDLDLSIDKRTVGREQLLLIGPAKISNGGSCNDRTGEEASPSVEDSVAQISAD</sequence>
<evidence type="ECO:0000256" key="3">
    <source>
        <dbReference type="ARBA" id="ARBA00022679"/>
    </source>
</evidence>
<feature type="region of interest" description="Disordered" evidence="9">
    <location>
        <begin position="226"/>
        <end position="250"/>
    </location>
</feature>
<evidence type="ECO:0000313" key="14">
    <source>
        <dbReference type="Proteomes" id="UP000623129"/>
    </source>
</evidence>
<keyword evidence="10" id="KW-0812">Transmembrane</keyword>